<keyword evidence="3" id="KW-1185">Reference proteome</keyword>
<dbReference type="AlphaFoldDB" id="A0A3N4KCK0"/>
<reference evidence="2 3" key="1">
    <citation type="journal article" date="2018" name="Nat. Ecol. Evol.">
        <title>Pezizomycetes genomes reveal the molecular basis of ectomycorrhizal truffle lifestyle.</title>
        <authorList>
            <person name="Murat C."/>
            <person name="Payen T."/>
            <person name="Noel B."/>
            <person name="Kuo A."/>
            <person name="Morin E."/>
            <person name="Chen J."/>
            <person name="Kohler A."/>
            <person name="Krizsan K."/>
            <person name="Balestrini R."/>
            <person name="Da Silva C."/>
            <person name="Montanini B."/>
            <person name="Hainaut M."/>
            <person name="Levati E."/>
            <person name="Barry K.W."/>
            <person name="Belfiori B."/>
            <person name="Cichocki N."/>
            <person name="Clum A."/>
            <person name="Dockter R.B."/>
            <person name="Fauchery L."/>
            <person name="Guy J."/>
            <person name="Iotti M."/>
            <person name="Le Tacon F."/>
            <person name="Lindquist E.A."/>
            <person name="Lipzen A."/>
            <person name="Malagnac F."/>
            <person name="Mello A."/>
            <person name="Molinier V."/>
            <person name="Miyauchi S."/>
            <person name="Poulain J."/>
            <person name="Riccioni C."/>
            <person name="Rubini A."/>
            <person name="Sitrit Y."/>
            <person name="Splivallo R."/>
            <person name="Traeger S."/>
            <person name="Wang M."/>
            <person name="Zifcakova L."/>
            <person name="Wipf D."/>
            <person name="Zambonelli A."/>
            <person name="Paolocci F."/>
            <person name="Nowrousian M."/>
            <person name="Ottonello S."/>
            <person name="Baldrian P."/>
            <person name="Spatafora J.W."/>
            <person name="Henrissat B."/>
            <person name="Nagy L.G."/>
            <person name="Aury J.M."/>
            <person name="Wincker P."/>
            <person name="Grigoriev I.V."/>
            <person name="Bonfante P."/>
            <person name="Martin F.M."/>
        </authorList>
    </citation>
    <scope>NUCLEOTIDE SEQUENCE [LARGE SCALE GENOMIC DNA]</scope>
    <source>
        <strain evidence="2 3">120613-1</strain>
    </source>
</reference>
<dbReference type="EMBL" id="ML120361">
    <property type="protein sequence ID" value="RPB03675.1"/>
    <property type="molecule type" value="Genomic_DNA"/>
</dbReference>
<protein>
    <submittedName>
        <fullName evidence="2">Uncharacterized protein</fullName>
    </submittedName>
</protein>
<proteinExistence type="predicted"/>
<feature type="compositionally biased region" description="Polar residues" evidence="1">
    <location>
        <begin position="13"/>
        <end position="33"/>
    </location>
</feature>
<evidence type="ECO:0000313" key="3">
    <source>
        <dbReference type="Proteomes" id="UP000276215"/>
    </source>
</evidence>
<feature type="region of interest" description="Disordered" evidence="1">
    <location>
        <begin position="13"/>
        <end position="92"/>
    </location>
</feature>
<dbReference type="Proteomes" id="UP000276215">
    <property type="component" value="Unassembled WGS sequence"/>
</dbReference>
<feature type="compositionally biased region" description="Basic and acidic residues" evidence="1">
    <location>
        <begin position="53"/>
        <end position="66"/>
    </location>
</feature>
<organism evidence="2 3">
    <name type="scientific">Choiromyces venosus 120613-1</name>
    <dbReference type="NCBI Taxonomy" id="1336337"/>
    <lineage>
        <taxon>Eukaryota</taxon>
        <taxon>Fungi</taxon>
        <taxon>Dikarya</taxon>
        <taxon>Ascomycota</taxon>
        <taxon>Pezizomycotina</taxon>
        <taxon>Pezizomycetes</taxon>
        <taxon>Pezizales</taxon>
        <taxon>Tuberaceae</taxon>
        <taxon>Choiromyces</taxon>
    </lineage>
</organism>
<feature type="non-terminal residue" evidence="2">
    <location>
        <position position="92"/>
    </location>
</feature>
<evidence type="ECO:0000256" key="1">
    <source>
        <dbReference type="SAM" id="MobiDB-lite"/>
    </source>
</evidence>
<evidence type="ECO:0000313" key="2">
    <source>
        <dbReference type="EMBL" id="RPB03675.1"/>
    </source>
</evidence>
<accession>A0A3N4KCK0</accession>
<gene>
    <name evidence="2" type="ORF">L873DRAFT_1800168</name>
</gene>
<feature type="compositionally biased region" description="Low complexity" evidence="1">
    <location>
        <begin position="78"/>
        <end position="92"/>
    </location>
</feature>
<name>A0A3N4KCK0_9PEZI</name>
<sequence length="92" mass="10596">MWWSNLCTSLWNINPTPEAQNSRNLGNPTNLENPNPYPPKIHLPLTRGKKKREREETIDKKRERAENIPPTKPLPSINNTTTATHKTLQTTN</sequence>